<evidence type="ECO:0000313" key="2">
    <source>
        <dbReference type="EMBL" id="KAE8057019.1"/>
    </source>
</evidence>
<dbReference type="InterPro" id="IPR025486">
    <property type="entry name" value="DUF4378"/>
</dbReference>
<protein>
    <recommendedName>
        <fullName evidence="1">DUF4378 domain-containing protein</fullName>
    </recommendedName>
</protein>
<accession>A0A5N6R7M9</accession>
<evidence type="ECO:0000259" key="1">
    <source>
        <dbReference type="Pfam" id="PF14309"/>
    </source>
</evidence>
<feature type="domain" description="DUF4378" evidence="1">
    <location>
        <begin position="259"/>
        <end position="356"/>
    </location>
</feature>
<dbReference type="EMBL" id="CM017325">
    <property type="protein sequence ID" value="KAE8057019.1"/>
    <property type="molecule type" value="Genomic_DNA"/>
</dbReference>
<keyword evidence="3" id="KW-1185">Reference proteome</keyword>
<sequence length="373" mass="42265">MASTPPKPSKQLGELLQDQQDPFILEAFLLERGCPKKGSSSEGNSKRYLEKSTSCCLNKSRKGFPRCSKILRAVYKKFASIKDQGQRVKISVNRNEEEEEYSVTAMDRDGQHVAESDRFSSASSTTVFVSCSESDKEEISTSLCKDHTFDAETVQALNLCNIREKEAATGRKLRPRCMEVSKQLSPVSVLEKIPSHEVQQNARIRQEENSTAFPKKVSEHSLSSAASPGELLFHLAVEKPSYRGVAELQGVGEFLKSKRVLQQTKQLLFDCVREVVESQAKKERGEQHYRKFLGPEELGKLICKRITSWGKQAGDETNTNYLLGLDFFDSVEEWRAFEEQKREIEFEIGDAILEEIKNEIVTELYDFLAPTRC</sequence>
<dbReference type="OrthoDB" id="691329at2759"/>
<evidence type="ECO:0000313" key="3">
    <source>
        <dbReference type="Proteomes" id="UP000327013"/>
    </source>
</evidence>
<proteinExistence type="predicted"/>
<reference evidence="2 3" key="1">
    <citation type="submission" date="2019-06" db="EMBL/GenBank/DDBJ databases">
        <title>A chromosomal-level reference genome of Carpinus fangiana (Coryloideae, Betulaceae).</title>
        <authorList>
            <person name="Yang X."/>
            <person name="Wang Z."/>
            <person name="Zhang L."/>
            <person name="Hao G."/>
            <person name="Liu J."/>
            <person name="Yang Y."/>
        </authorList>
    </citation>
    <scope>NUCLEOTIDE SEQUENCE [LARGE SCALE GENOMIC DNA]</scope>
    <source>
        <strain evidence="2">Cfa_2016G</strain>
        <tissue evidence="2">Leaf</tissue>
    </source>
</reference>
<name>A0A5N6R7M9_9ROSI</name>
<gene>
    <name evidence="2" type="ORF">FH972_013741</name>
</gene>
<dbReference type="AlphaFoldDB" id="A0A5N6R7M9"/>
<dbReference type="Pfam" id="PF14309">
    <property type="entry name" value="DUF4378"/>
    <property type="match status" value="1"/>
</dbReference>
<dbReference type="PANTHER" id="PTHR37613">
    <property type="entry name" value="DUF4378 DOMAIN PROTEIN"/>
    <property type="match status" value="1"/>
</dbReference>
<dbReference type="PANTHER" id="PTHR37613:SF4">
    <property type="entry name" value="DUF4378 DOMAIN-CONTAINING PROTEIN"/>
    <property type="match status" value="1"/>
</dbReference>
<organism evidence="2 3">
    <name type="scientific">Carpinus fangiana</name>
    <dbReference type="NCBI Taxonomy" id="176857"/>
    <lineage>
        <taxon>Eukaryota</taxon>
        <taxon>Viridiplantae</taxon>
        <taxon>Streptophyta</taxon>
        <taxon>Embryophyta</taxon>
        <taxon>Tracheophyta</taxon>
        <taxon>Spermatophyta</taxon>
        <taxon>Magnoliopsida</taxon>
        <taxon>eudicotyledons</taxon>
        <taxon>Gunneridae</taxon>
        <taxon>Pentapetalae</taxon>
        <taxon>rosids</taxon>
        <taxon>fabids</taxon>
        <taxon>Fagales</taxon>
        <taxon>Betulaceae</taxon>
        <taxon>Carpinus</taxon>
    </lineage>
</organism>
<dbReference type="Proteomes" id="UP000327013">
    <property type="component" value="Chromosome 5"/>
</dbReference>